<dbReference type="EMBL" id="KI926065">
    <property type="protein sequence ID" value="ETW40777.1"/>
    <property type="molecule type" value="Genomic_DNA"/>
</dbReference>
<evidence type="ECO:0000313" key="2">
    <source>
        <dbReference type="EMBL" id="ETW40777.1"/>
    </source>
</evidence>
<evidence type="ECO:0000313" key="3">
    <source>
        <dbReference type="Proteomes" id="UP000019114"/>
    </source>
</evidence>
<reference evidence="2 3" key="1">
    <citation type="submission" date="2013-02" db="EMBL/GenBank/DDBJ databases">
        <title>The Genome Annotation of Plasmodium falciparum NF135/5.C10.</title>
        <authorList>
            <consortium name="The Broad Institute Genome Sequencing Platform"/>
            <consortium name="The Broad Institute Genome Sequencing Center for Infectious Disease"/>
            <person name="Neafsey D."/>
            <person name="Hoffman S."/>
            <person name="Volkman S."/>
            <person name="Rosenthal P."/>
            <person name="Walker B."/>
            <person name="Young S.K."/>
            <person name="Zeng Q."/>
            <person name="Gargeya S."/>
            <person name="Fitzgerald M."/>
            <person name="Haas B."/>
            <person name="Abouelleil A."/>
            <person name="Allen A.W."/>
            <person name="Alvarado L."/>
            <person name="Arachchi H.M."/>
            <person name="Berlin A.M."/>
            <person name="Chapman S.B."/>
            <person name="Gainer-Dewar J."/>
            <person name="Goldberg J."/>
            <person name="Griggs A."/>
            <person name="Gujja S."/>
            <person name="Hansen M."/>
            <person name="Howarth C."/>
            <person name="Imamovic A."/>
            <person name="Ireland A."/>
            <person name="Larimer J."/>
            <person name="McCowan C."/>
            <person name="Murphy C."/>
            <person name="Pearson M."/>
            <person name="Poon T.W."/>
            <person name="Priest M."/>
            <person name="Roberts A."/>
            <person name="Saif S."/>
            <person name="Shea T."/>
            <person name="Sisk P."/>
            <person name="Sykes S."/>
            <person name="Wortman J."/>
            <person name="Nusbaum C."/>
            <person name="Birren B."/>
        </authorList>
    </citation>
    <scope>NUCLEOTIDE SEQUENCE [LARGE SCALE GENOMIC DNA]</scope>
    <source>
        <strain evidence="2 3">NF135/5.C10</strain>
    </source>
</reference>
<gene>
    <name evidence="2" type="ORF">PFNF135_05079</name>
</gene>
<accession>W4IBM0</accession>
<reference evidence="2 3" key="2">
    <citation type="submission" date="2013-02" db="EMBL/GenBank/DDBJ databases">
        <title>The Genome Sequence of Plasmodium falciparum NF135/5.C10.</title>
        <authorList>
            <consortium name="The Broad Institute Genome Sequencing Platform"/>
            <consortium name="The Broad Institute Genome Sequencing Center for Infectious Disease"/>
            <person name="Neafsey D."/>
            <person name="Cheeseman I."/>
            <person name="Volkman S."/>
            <person name="Adams J."/>
            <person name="Walker B."/>
            <person name="Young S.K."/>
            <person name="Zeng Q."/>
            <person name="Gargeya S."/>
            <person name="Fitzgerald M."/>
            <person name="Haas B."/>
            <person name="Abouelleil A."/>
            <person name="Alvarado L."/>
            <person name="Arachchi H.M."/>
            <person name="Berlin A.M."/>
            <person name="Chapman S.B."/>
            <person name="Dewar J."/>
            <person name="Goldberg J."/>
            <person name="Griggs A."/>
            <person name="Gujja S."/>
            <person name="Hansen M."/>
            <person name="Howarth C."/>
            <person name="Imamovic A."/>
            <person name="Larimer J."/>
            <person name="McCowan C."/>
            <person name="Murphy C."/>
            <person name="Neiman D."/>
            <person name="Pearson M."/>
            <person name="Priest M."/>
            <person name="Roberts A."/>
            <person name="Saif S."/>
            <person name="Shea T."/>
            <person name="Sisk P."/>
            <person name="Sykes S."/>
            <person name="Wortman J."/>
            <person name="Nusbaum C."/>
            <person name="Birren B."/>
        </authorList>
    </citation>
    <scope>NUCLEOTIDE SEQUENCE [LARGE SCALE GENOMIC DNA]</scope>
    <source>
        <strain evidence="2 3">NF135/5.C10</strain>
    </source>
</reference>
<evidence type="ECO:0000256" key="1">
    <source>
        <dbReference type="SAM" id="SignalP"/>
    </source>
</evidence>
<sequence>MFLFIYILIIQSIFNIIKEEKKKKKKKTYTLKILLCKNFSSKVIFKDINDNVHIIYIDEEKSK</sequence>
<organism evidence="2 3">
    <name type="scientific">Plasmodium falciparum NF135/5.C10</name>
    <dbReference type="NCBI Taxonomy" id="1036726"/>
    <lineage>
        <taxon>Eukaryota</taxon>
        <taxon>Sar</taxon>
        <taxon>Alveolata</taxon>
        <taxon>Apicomplexa</taxon>
        <taxon>Aconoidasida</taxon>
        <taxon>Haemosporida</taxon>
        <taxon>Plasmodiidae</taxon>
        <taxon>Plasmodium</taxon>
        <taxon>Plasmodium (Laverania)</taxon>
    </lineage>
</organism>
<name>W4IBM0_PLAFA</name>
<dbReference type="Proteomes" id="UP000019114">
    <property type="component" value="Unassembled WGS sequence"/>
</dbReference>
<protein>
    <submittedName>
        <fullName evidence="2">Uncharacterized protein</fullName>
    </submittedName>
</protein>
<feature type="chain" id="PRO_5004843813" evidence="1">
    <location>
        <begin position="20"/>
        <end position="63"/>
    </location>
</feature>
<keyword evidence="1" id="KW-0732">Signal</keyword>
<feature type="signal peptide" evidence="1">
    <location>
        <begin position="1"/>
        <end position="19"/>
    </location>
</feature>
<proteinExistence type="predicted"/>
<dbReference type="AlphaFoldDB" id="W4IBM0"/>